<dbReference type="InterPro" id="IPR000744">
    <property type="entry name" value="NSF_attach"/>
</dbReference>
<keyword evidence="6 7" id="KW-0472">Membrane</keyword>
<sequence>MADSEQRAIQLMAEAEKKLTSSKGFFSSLLGGGGSKVDEAMALYLQAANKFKMAKKWSAAGHAFVEAATLYQKNDSKLDACTNFVEAANCYKKTDPNESVNCLMKAIEIYTDMGKFTMAAKHHQAIAEIYETEIADMPKAIQHFEQAADYFRGEENNSSANKCQLKVAMFAAQMENYKKAISIYEQVGASALESSLLKYSAKEYFFRASLCHLCYDTTDAKIALARYEEMYPAFQDSRECKFIKSLQNHLEESNVDGFTESVKDYDSISRLDQWYTTILLRIKKTIAADDLC</sequence>
<dbReference type="FunFam" id="1.25.40.10:FF:000028">
    <property type="entry name" value="beta-soluble NSF attachment protein-like isoform X1"/>
    <property type="match status" value="1"/>
</dbReference>
<evidence type="ECO:0000313" key="9">
    <source>
        <dbReference type="EMBL" id="LAC23359.1"/>
    </source>
</evidence>
<dbReference type="GO" id="GO:0005483">
    <property type="term" value="F:soluble NSF attachment protein activity"/>
    <property type="evidence" value="ECO:0007669"/>
    <property type="project" value="TreeGrafter"/>
</dbReference>
<evidence type="ECO:0000256" key="5">
    <source>
        <dbReference type="ARBA" id="ARBA00022927"/>
    </source>
</evidence>
<dbReference type="PANTHER" id="PTHR13768:SF8">
    <property type="entry name" value="ALPHA-SOLUBLE NSF ATTACHMENT PROTEIN"/>
    <property type="match status" value="1"/>
</dbReference>
<dbReference type="Pfam" id="PF14938">
    <property type="entry name" value="SNAP"/>
    <property type="match status" value="1"/>
</dbReference>
<dbReference type="EMBL" id="IACF01003672">
    <property type="protein sequence ID" value="LAB69283.1"/>
    <property type="molecule type" value="mRNA"/>
</dbReference>
<dbReference type="GO" id="GO:0005774">
    <property type="term" value="C:vacuolar membrane"/>
    <property type="evidence" value="ECO:0007669"/>
    <property type="project" value="TreeGrafter"/>
</dbReference>
<keyword evidence="3 7" id="KW-0813">Transport</keyword>
<name>A0A2P2I5H3_9CRUS</name>
<evidence type="ECO:0000256" key="2">
    <source>
        <dbReference type="ARBA" id="ARBA00010050"/>
    </source>
</evidence>
<evidence type="ECO:0000313" key="8">
    <source>
        <dbReference type="EMBL" id="LAB69283.1"/>
    </source>
</evidence>
<dbReference type="EMBL" id="IACT01004155">
    <property type="protein sequence ID" value="LAC23359.1"/>
    <property type="molecule type" value="mRNA"/>
</dbReference>
<evidence type="ECO:0000256" key="4">
    <source>
        <dbReference type="ARBA" id="ARBA00022892"/>
    </source>
</evidence>
<dbReference type="GO" id="GO:0031201">
    <property type="term" value="C:SNARE complex"/>
    <property type="evidence" value="ECO:0007669"/>
    <property type="project" value="TreeGrafter"/>
</dbReference>
<dbReference type="PANTHER" id="PTHR13768">
    <property type="entry name" value="SOLUBLE NSF ATTACHMENT PROTEIN SNAP"/>
    <property type="match status" value="1"/>
</dbReference>
<keyword evidence="5 7" id="KW-0653">Protein transport</keyword>
<protein>
    <submittedName>
        <fullName evidence="8">Alpha-soluble NSF attachment protein-like</fullName>
    </submittedName>
</protein>
<evidence type="ECO:0000256" key="6">
    <source>
        <dbReference type="ARBA" id="ARBA00023136"/>
    </source>
</evidence>
<dbReference type="GO" id="GO:0035494">
    <property type="term" value="P:SNARE complex disassembly"/>
    <property type="evidence" value="ECO:0007669"/>
    <property type="project" value="TreeGrafter"/>
</dbReference>
<keyword evidence="4 7" id="KW-0931">ER-Golgi transport</keyword>
<comment type="similarity">
    <text evidence="2 7">Belongs to the SNAP family.</text>
</comment>
<dbReference type="SUPFAM" id="SSF48452">
    <property type="entry name" value="TPR-like"/>
    <property type="match status" value="1"/>
</dbReference>
<evidence type="ECO:0000256" key="1">
    <source>
        <dbReference type="ARBA" id="ARBA00004170"/>
    </source>
</evidence>
<accession>A0A2P2I5H3</accession>
<comment type="subcellular location">
    <subcellularLocation>
        <location evidence="1 7">Membrane</location>
        <topology evidence="1 7">Peripheral membrane protein</topology>
    </subcellularLocation>
</comment>
<dbReference type="GO" id="GO:0006886">
    <property type="term" value="P:intracellular protein transport"/>
    <property type="evidence" value="ECO:0007669"/>
    <property type="project" value="UniProtKB-UniRule"/>
</dbReference>
<proteinExistence type="evidence at transcript level"/>
<reference evidence="9" key="1">
    <citation type="submission" date="2017-11" db="EMBL/GenBank/DDBJ databases">
        <title>The sensing device of the deep-sea amphipod.</title>
        <authorList>
            <person name="Kobayashi H."/>
            <person name="Nagahama T."/>
            <person name="Arai W."/>
            <person name="Sasagawa Y."/>
            <person name="Umeda M."/>
            <person name="Hayashi T."/>
            <person name="Nikaido I."/>
            <person name="Watanabe H."/>
            <person name="Oguri K."/>
            <person name="Kitazato H."/>
            <person name="Fujioka K."/>
            <person name="Kido Y."/>
            <person name="Takami H."/>
        </authorList>
    </citation>
    <scope>NUCLEOTIDE SEQUENCE</scope>
    <source>
        <tissue evidence="9">Whole body</tissue>
    </source>
</reference>
<reference evidence="8" key="2">
    <citation type="journal article" date="2018" name="Biosci. Biotechnol. Biochem.">
        <title>Polysaccharide hydrolase of the hadal zone amphipods Hirondellea gigas.</title>
        <authorList>
            <person name="Kobayashi H."/>
            <person name="Nagahama T."/>
            <person name="Arai W."/>
            <person name="Sasagawa Y."/>
            <person name="Umeda M."/>
            <person name="Hayashi T."/>
            <person name="Nikaido I."/>
            <person name="Watanabe H."/>
            <person name="Oguri K."/>
            <person name="Kitazato H."/>
            <person name="Fujioka K."/>
            <person name="Kido Y."/>
            <person name="Takami H."/>
        </authorList>
    </citation>
    <scope>NUCLEOTIDE SEQUENCE</scope>
    <source>
        <tissue evidence="8">Whole body</tissue>
    </source>
</reference>
<dbReference type="GO" id="GO:0019905">
    <property type="term" value="F:syntaxin binding"/>
    <property type="evidence" value="ECO:0007669"/>
    <property type="project" value="TreeGrafter"/>
</dbReference>
<dbReference type="PRINTS" id="PR00448">
    <property type="entry name" value="NSFATTACHMNT"/>
</dbReference>
<dbReference type="InterPro" id="IPR011990">
    <property type="entry name" value="TPR-like_helical_dom_sf"/>
</dbReference>
<dbReference type="AlphaFoldDB" id="A0A2P2I5H3"/>
<dbReference type="CDD" id="cd15832">
    <property type="entry name" value="SNAP"/>
    <property type="match status" value="1"/>
</dbReference>
<evidence type="ECO:0000256" key="3">
    <source>
        <dbReference type="ARBA" id="ARBA00022448"/>
    </source>
</evidence>
<dbReference type="Gene3D" id="1.25.40.10">
    <property type="entry name" value="Tetratricopeptide repeat domain"/>
    <property type="match status" value="1"/>
</dbReference>
<comment type="function">
    <text evidence="7">Required for vesicular transport between the endoplasmic reticulum and the Golgi apparatus.</text>
</comment>
<organism evidence="8">
    <name type="scientific">Hirondellea gigas</name>
    <dbReference type="NCBI Taxonomy" id="1518452"/>
    <lineage>
        <taxon>Eukaryota</taxon>
        <taxon>Metazoa</taxon>
        <taxon>Ecdysozoa</taxon>
        <taxon>Arthropoda</taxon>
        <taxon>Crustacea</taxon>
        <taxon>Multicrustacea</taxon>
        <taxon>Malacostraca</taxon>
        <taxon>Eumalacostraca</taxon>
        <taxon>Peracarida</taxon>
        <taxon>Amphipoda</taxon>
        <taxon>Amphilochidea</taxon>
        <taxon>Lysianassida</taxon>
        <taxon>Lysianassidira</taxon>
        <taxon>Lysianassoidea</taxon>
        <taxon>Lysianassidae</taxon>
        <taxon>Hirondellea</taxon>
    </lineage>
</organism>
<evidence type="ECO:0000256" key="7">
    <source>
        <dbReference type="RuleBase" id="RU367013"/>
    </source>
</evidence>